<evidence type="ECO:0000313" key="2">
    <source>
        <dbReference type="Proteomes" id="UP000006038"/>
    </source>
</evidence>
<reference evidence="1" key="1">
    <citation type="journal article" date="2013" name="Nat. Commun.">
        <title>Whole-genome sequencing of Oryza brachyantha reveals mechanisms underlying Oryza genome evolution.</title>
        <authorList>
            <person name="Chen J."/>
            <person name="Huang Q."/>
            <person name="Gao D."/>
            <person name="Wang J."/>
            <person name="Lang Y."/>
            <person name="Liu T."/>
            <person name="Li B."/>
            <person name="Bai Z."/>
            <person name="Luis Goicoechea J."/>
            <person name="Liang C."/>
            <person name="Chen C."/>
            <person name="Zhang W."/>
            <person name="Sun S."/>
            <person name="Liao Y."/>
            <person name="Zhang X."/>
            <person name="Yang L."/>
            <person name="Song C."/>
            <person name="Wang M."/>
            <person name="Shi J."/>
            <person name="Liu G."/>
            <person name="Liu J."/>
            <person name="Zhou H."/>
            <person name="Zhou W."/>
            <person name="Yu Q."/>
            <person name="An N."/>
            <person name="Chen Y."/>
            <person name="Cai Q."/>
            <person name="Wang B."/>
            <person name="Liu B."/>
            <person name="Min J."/>
            <person name="Huang Y."/>
            <person name="Wu H."/>
            <person name="Li Z."/>
            <person name="Zhang Y."/>
            <person name="Yin Y."/>
            <person name="Song W."/>
            <person name="Jiang J."/>
            <person name="Jackson S.A."/>
            <person name="Wing R.A."/>
            <person name="Wang J."/>
            <person name="Chen M."/>
        </authorList>
    </citation>
    <scope>NUCLEOTIDE SEQUENCE [LARGE SCALE GENOMIC DNA]</scope>
    <source>
        <strain evidence="1">cv. IRGC 101232</strain>
    </source>
</reference>
<evidence type="ECO:0000313" key="1">
    <source>
        <dbReference type="EnsemblPlants" id="OB04G14600.1"/>
    </source>
</evidence>
<dbReference type="Proteomes" id="UP000006038">
    <property type="component" value="Chromosome 4"/>
</dbReference>
<dbReference type="Gramene" id="OB04G14600.1">
    <property type="protein sequence ID" value="OB04G14600.1"/>
    <property type="gene ID" value="OB04G14600"/>
</dbReference>
<keyword evidence="2" id="KW-1185">Reference proteome</keyword>
<dbReference type="EnsemblPlants" id="OB04G14600.1">
    <property type="protein sequence ID" value="OB04G14600.1"/>
    <property type="gene ID" value="OB04G14600"/>
</dbReference>
<name>J3LWD5_ORYBR</name>
<organism evidence="1">
    <name type="scientific">Oryza brachyantha</name>
    <name type="common">malo sina</name>
    <dbReference type="NCBI Taxonomy" id="4533"/>
    <lineage>
        <taxon>Eukaryota</taxon>
        <taxon>Viridiplantae</taxon>
        <taxon>Streptophyta</taxon>
        <taxon>Embryophyta</taxon>
        <taxon>Tracheophyta</taxon>
        <taxon>Spermatophyta</taxon>
        <taxon>Magnoliopsida</taxon>
        <taxon>Liliopsida</taxon>
        <taxon>Poales</taxon>
        <taxon>Poaceae</taxon>
        <taxon>BOP clade</taxon>
        <taxon>Oryzoideae</taxon>
        <taxon>Oryzeae</taxon>
        <taxon>Oryzinae</taxon>
        <taxon>Oryza</taxon>
    </lineage>
</organism>
<reference evidence="1" key="2">
    <citation type="submission" date="2013-04" db="UniProtKB">
        <authorList>
            <consortium name="EnsemblPlants"/>
        </authorList>
    </citation>
    <scope>IDENTIFICATION</scope>
</reference>
<protein>
    <submittedName>
        <fullName evidence="1">Uncharacterized protein</fullName>
    </submittedName>
</protein>
<sequence length="59" mass="6445">MARGLLGRSWAVDVARGSLVNVQKGNGWQTVPIKDLNRAKTLTLYSIGRGVDSELVTFE</sequence>
<proteinExistence type="predicted"/>
<dbReference type="HOGENOM" id="CLU_2964577_0_0_1"/>
<dbReference type="AlphaFoldDB" id="J3LWD5"/>
<accession>J3LWD5</accession>